<proteinExistence type="predicted"/>
<name>A0A975X3L2_9BURK</name>
<gene>
    <name evidence="1" type="ORF">CBM2589_B40042</name>
</gene>
<comment type="caution">
    <text evidence="1">The sequence shown here is derived from an EMBL/GenBank/DDBJ whole genome shotgun (WGS) entry which is preliminary data.</text>
</comment>
<reference evidence="1 2" key="1">
    <citation type="submission" date="2018-01" db="EMBL/GenBank/DDBJ databases">
        <authorList>
            <person name="Clerissi C."/>
        </authorList>
    </citation>
    <scope>NUCLEOTIDE SEQUENCE [LARGE SCALE GENOMIC DNA]</scope>
    <source>
        <strain evidence="1">Cupriavidus taiwanensis STM 3521</strain>
    </source>
</reference>
<organism evidence="1 2">
    <name type="scientific">Cupriavidus taiwanensis</name>
    <dbReference type="NCBI Taxonomy" id="164546"/>
    <lineage>
        <taxon>Bacteria</taxon>
        <taxon>Pseudomonadati</taxon>
        <taxon>Pseudomonadota</taxon>
        <taxon>Betaproteobacteria</taxon>
        <taxon>Burkholderiales</taxon>
        <taxon>Burkholderiaceae</taxon>
        <taxon>Cupriavidus</taxon>
    </lineage>
</organism>
<sequence length="117" mass="13379">MASFGNRQVQPRQRCRRDLDHHLVRRGHRLVEVLVHRRLAGQRNRCFHLRLLFWGPPRLGMTAPGGLQCNRLHDKHEAARIGADSRKRPWPASNPFFAGIPITRRYGAAPAAPGPLR</sequence>
<evidence type="ECO:0000313" key="1">
    <source>
        <dbReference type="EMBL" id="SOY56084.1"/>
    </source>
</evidence>
<evidence type="ECO:0000313" key="2">
    <source>
        <dbReference type="Proteomes" id="UP000256297"/>
    </source>
</evidence>
<dbReference type="Proteomes" id="UP000256297">
    <property type="component" value="Chromosome CBM2589_b"/>
</dbReference>
<dbReference type="EMBL" id="OFSP01000025">
    <property type="protein sequence ID" value="SOY56084.1"/>
    <property type="molecule type" value="Genomic_DNA"/>
</dbReference>
<dbReference type="AlphaFoldDB" id="A0A975X3L2"/>
<protein>
    <submittedName>
        <fullName evidence="1">Uncharacterized protein</fullName>
    </submittedName>
</protein>
<accession>A0A975X3L2</accession>